<feature type="signal peptide" evidence="1">
    <location>
        <begin position="1"/>
        <end position="27"/>
    </location>
</feature>
<accession>K6WQZ6</accession>
<keyword evidence="1" id="KW-0732">Signal</keyword>
<keyword evidence="3" id="KW-1185">Reference proteome</keyword>
<feature type="chain" id="PRO_5038943884" description="Lipoprotein" evidence="1">
    <location>
        <begin position="28"/>
        <end position="133"/>
    </location>
</feature>
<evidence type="ECO:0000313" key="2">
    <source>
        <dbReference type="EMBL" id="GAB94527.1"/>
    </source>
</evidence>
<dbReference type="AlphaFoldDB" id="K6WQZ6"/>
<evidence type="ECO:0008006" key="4">
    <source>
        <dbReference type="Google" id="ProtNLM"/>
    </source>
</evidence>
<sequence length="133" mass="13662">MKRSHTLVVAALLAPGLLAGCSSLGSAGPSPQQTATVTVTETPAAAQISEECNAALDQADAAISADSALAEDVPQVLSALQEAVAAAGRMDVNGVTEQTRVLEGMDLQTKATQAQDAARKYQEAVAKCRELRQ</sequence>
<protein>
    <recommendedName>
        <fullName evidence="4">Lipoprotein</fullName>
    </recommendedName>
</protein>
<dbReference type="PROSITE" id="PS51257">
    <property type="entry name" value="PROKAR_LIPOPROTEIN"/>
    <property type="match status" value="1"/>
</dbReference>
<evidence type="ECO:0000256" key="1">
    <source>
        <dbReference type="SAM" id="SignalP"/>
    </source>
</evidence>
<reference evidence="2 3" key="1">
    <citation type="submission" date="2012-08" db="EMBL/GenBank/DDBJ databases">
        <title>Whole genome shotgun sequence of Kineosphaera limosa NBRC 100340.</title>
        <authorList>
            <person name="Yoshida I."/>
            <person name="Isaki S."/>
            <person name="Hosoyama A."/>
            <person name="Tsuchikane K."/>
            <person name="Katsumata H."/>
            <person name="Ando Y."/>
            <person name="Ohji S."/>
            <person name="Hamada M."/>
            <person name="Tamura T."/>
            <person name="Yamazoe A."/>
            <person name="Yamazaki S."/>
            <person name="Fujita N."/>
        </authorList>
    </citation>
    <scope>NUCLEOTIDE SEQUENCE [LARGE SCALE GENOMIC DNA]</scope>
    <source>
        <strain evidence="2 3">NBRC 100340</strain>
    </source>
</reference>
<proteinExistence type="predicted"/>
<comment type="caution">
    <text evidence="2">The sequence shown here is derived from an EMBL/GenBank/DDBJ whole genome shotgun (WGS) entry which is preliminary data.</text>
</comment>
<evidence type="ECO:0000313" key="3">
    <source>
        <dbReference type="Proteomes" id="UP000008366"/>
    </source>
</evidence>
<dbReference type="Proteomes" id="UP000008366">
    <property type="component" value="Unassembled WGS sequence"/>
</dbReference>
<organism evidence="2 3">
    <name type="scientific">Kineosphaera limosa NBRC 100340</name>
    <dbReference type="NCBI Taxonomy" id="1184609"/>
    <lineage>
        <taxon>Bacteria</taxon>
        <taxon>Bacillati</taxon>
        <taxon>Actinomycetota</taxon>
        <taxon>Actinomycetes</taxon>
        <taxon>Micrococcales</taxon>
        <taxon>Dermatophilaceae</taxon>
        <taxon>Kineosphaera</taxon>
    </lineage>
</organism>
<dbReference type="EMBL" id="BAHD01000005">
    <property type="protein sequence ID" value="GAB94527.1"/>
    <property type="molecule type" value="Genomic_DNA"/>
</dbReference>
<name>K6WQZ6_9MICO</name>
<dbReference type="RefSeq" id="WP_006591060.1">
    <property type="nucleotide sequence ID" value="NZ_BAHD01000005.1"/>
</dbReference>
<gene>
    <name evidence="2" type="ORF">KILIM_005_01440</name>
</gene>